<dbReference type="GO" id="GO:0005829">
    <property type="term" value="C:cytosol"/>
    <property type="evidence" value="ECO:0007669"/>
    <property type="project" value="TreeGrafter"/>
</dbReference>
<feature type="domain" description="Response regulatory" evidence="7">
    <location>
        <begin position="3"/>
        <end position="60"/>
    </location>
</feature>
<evidence type="ECO:0000313" key="9">
    <source>
        <dbReference type="Proteomes" id="UP000294567"/>
    </source>
</evidence>
<feature type="modified residue" description="4-aspartylphosphate" evidence="6">
    <location>
        <position position="51"/>
    </location>
</feature>
<evidence type="ECO:0000256" key="6">
    <source>
        <dbReference type="PROSITE-ProRule" id="PRU00169"/>
    </source>
</evidence>
<dbReference type="Proteomes" id="UP000294567">
    <property type="component" value="Unassembled WGS sequence"/>
</dbReference>
<evidence type="ECO:0000256" key="4">
    <source>
        <dbReference type="ARBA" id="ARBA00023125"/>
    </source>
</evidence>
<reference evidence="8 9" key="1">
    <citation type="submission" date="2019-03" db="EMBL/GenBank/DDBJ databases">
        <title>Genomic Encyclopedia of Type Strains, Phase IV (KMG-IV): sequencing the most valuable type-strain genomes for metagenomic binning, comparative biology and taxonomic classification.</title>
        <authorList>
            <person name="Goeker M."/>
        </authorList>
    </citation>
    <scope>NUCLEOTIDE SEQUENCE [LARGE SCALE GENOMIC DNA]</scope>
    <source>
        <strain evidence="8 9">DSM 26752</strain>
    </source>
</reference>
<dbReference type="Pfam" id="PF00072">
    <property type="entry name" value="Response_reg"/>
    <property type="match status" value="1"/>
</dbReference>
<dbReference type="GO" id="GO:0006355">
    <property type="term" value="P:regulation of DNA-templated transcription"/>
    <property type="evidence" value="ECO:0007669"/>
    <property type="project" value="TreeGrafter"/>
</dbReference>
<dbReference type="GO" id="GO:0000156">
    <property type="term" value="F:phosphorelay response regulator activity"/>
    <property type="evidence" value="ECO:0007669"/>
    <property type="project" value="TreeGrafter"/>
</dbReference>
<proteinExistence type="predicted"/>
<evidence type="ECO:0000256" key="1">
    <source>
        <dbReference type="ARBA" id="ARBA00022553"/>
    </source>
</evidence>
<dbReference type="Gene3D" id="3.40.50.2300">
    <property type="match status" value="1"/>
</dbReference>
<sequence>MEKILIIEDDADIRNILKIYLEGESYEVWEAENGAEAMKQLAKQPDLVILDLMLPVKSLN</sequence>
<comment type="caution">
    <text evidence="8">The sequence shown here is derived from an EMBL/GenBank/DDBJ whole genome shotgun (WGS) entry which is preliminary data.</text>
</comment>
<keyword evidence="1 6" id="KW-0597">Phosphoprotein</keyword>
<gene>
    <name evidence="8" type="ORF">EDD65_10114</name>
</gene>
<keyword evidence="5" id="KW-0804">Transcription</keyword>
<evidence type="ECO:0000259" key="7">
    <source>
        <dbReference type="PROSITE" id="PS50110"/>
    </source>
</evidence>
<dbReference type="InterPro" id="IPR011006">
    <property type="entry name" value="CheY-like_superfamily"/>
</dbReference>
<dbReference type="GO" id="GO:0000976">
    <property type="term" value="F:transcription cis-regulatory region binding"/>
    <property type="evidence" value="ECO:0007669"/>
    <property type="project" value="TreeGrafter"/>
</dbReference>
<dbReference type="PANTHER" id="PTHR48111">
    <property type="entry name" value="REGULATOR OF RPOS"/>
    <property type="match status" value="1"/>
</dbReference>
<evidence type="ECO:0000313" key="8">
    <source>
        <dbReference type="EMBL" id="TCS91516.1"/>
    </source>
</evidence>
<keyword evidence="3" id="KW-0805">Transcription regulation</keyword>
<keyword evidence="4" id="KW-0238">DNA-binding</keyword>
<evidence type="ECO:0000256" key="3">
    <source>
        <dbReference type="ARBA" id="ARBA00023015"/>
    </source>
</evidence>
<dbReference type="InterPro" id="IPR039420">
    <property type="entry name" value="WalR-like"/>
</dbReference>
<dbReference type="EMBL" id="SMAE01000001">
    <property type="protein sequence ID" value="TCS91516.1"/>
    <property type="molecule type" value="Genomic_DNA"/>
</dbReference>
<evidence type="ECO:0000256" key="5">
    <source>
        <dbReference type="ARBA" id="ARBA00023163"/>
    </source>
</evidence>
<dbReference type="PANTHER" id="PTHR48111:SF1">
    <property type="entry name" value="TWO-COMPONENT RESPONSE REGULATOR ORR33"/>
    <property type="match status" value="1"/>
</dbReference>
<protein>
    <submittedName>
        <fullName evidence="8">Response regulator receiver domain-containing protein</fullName>
    </submittedName>
</protein>
<organism evidence="8 9">
    <name type="scientific">Keratinibaculum paraultunense</name>
    <dbReference type="NCBI Taxonomy" id="1278232"/>
    <lineage>
        <taxon>Bacteria</taxon>
        <taxon>Bacillati</taxon>
        <taxon>Bacillota</taxon>
        <taxon>Tissierellia</taxon>
        <taxon>Tissierellales</taxon>
        <taxon>Tepidimicrobiaceae</taxon>
        <taxon>Keratinibaculum</taxon>
    </lineage>
</organism>
<dbReference type="RefSeq" id="WP_202690572.1">
    <property type="nucleotide sequence ID" value="NZ_CP068564.1"/>
</dbReference>
<dbReference type="SUPFAM" id="SSF52172">
    <property type="entry name" value="CheY-like"/>
    <property type="match status" value="1"/>
</dbReference>
<evidence type="ECO:0000256" key="2">
    <source>
        <dbReference type="ARBA" id="ARBA00023012"/>
    </source>
</evidence>
<dbReference type="AlphaFoldDB" id="A0A4R3KZ07"/>
<accession>A0A4R3KZ07</accession>
<dbReference type="PROSITE" id="PS50110">
    <property type="entry name" value="RESPONSE_REGULATORY"/>
    <property type="match status" value="1"/>
</dbReference>
<keyword evidence="9" id="KW-1185">Reference proteome</keyword>
<dbReference type="InterPro" id="IPR001789">
    <property type="entry name" value="Sig_transdc_resp-reg_receiver"/>
</dbReference>
<dbReference type="GO" id="GO:0032993">
    <property type="term" value="C:protein-DNA complex"/>
    <property type="evidence" value="ECO:0007669"/>
    <property type="project" value="TreeGrafter"/>
</dbReference>
<name>A0A4R3KZ07_9FIRM</name>
<keyword evidence="2" id="KW-0902">Two-component regulatory system</keyword>